<dbReference type="RefSeq" id="WP_079683023.1">
    <property type="nucleotide sequence ID" value="NZ_FUYQ01000008.1"/>
</dbReference>
<evidence type="ECO:0000313" key="9">
    <source>
        <dbReference type="EMBL" id="SKB49560.1"/>
    </source>
</evidence>
<dbReference type="AlphaFoldDB" id="A0A1T5BRW1"/>
<feature type="transmembrane region" description="Helical" evidence="7">
    <location>
        <begin position="279"/>
        <end position="299"/>
    </location>
</feature>
<dbReference type="Proteomes" id="UP000190852">
    <property type="component" value="Unassembled WGS sequence"/>
</dbReference>
<dbReference type="InterPro" id="IPR017475">
    <property type="entry name" value="EPS_sugar_tfrase"/>
</dbReference>
<evidence type="ECO:0000256" key="5">
    <source>
        <dbReference type="ARBA" id="ARBA00022989"/>
    </source>
</evidence>
<evidence type="ECO:0000313" key="10">
    <source>
        <dbReference type="Proteomes" id="UP000190852"/>
    </source>
</evidence>
<dbReference type="InterPro" id="IPR003362">
    <property type="entry name" value="Bact_transf"/>
</dbReference>
<evidence type="ECO:0000256" key="1">
    <source>
        <dbReference type="ARBA" id="ARBA00004141"/>
    </source>
</evidence>
<evidence type="ECO:0000256" key="4">
    <source>
        <dbReference type="ARBA" id="ARBA00022692"/>
    </source>
</evidence>
<dbReference type="NCBIfam" id="TIGR03025">
    <property type="entry name" value="EPS_sugtrans"/>
    <property type="match status" value="1"/>
</dbReference>
<feature type="transmembrane region" description="Helical" evidence="7">
    <location>
        <begin position="78"/>
        <end position="100"/>
    </location>
</feature>
<dbReference type="NCBIfam" id="TIGR03023">
    <property type="entry name" value="WcaJ_sugtrans"/>
    <property type="match status" value="1"/>
</dbReference>
<evidence type="ECO:0000256" key="3">
    <source>
        <dbReference type="ARBA" id="ARBA00022679"/>
    </source>
</evidence>
<keyword evidence="3 9" id="KW-0808">Transferase</keyword>
<proteinExistence type="inferred from homology"/>
<feature type="domain" description="Bacterial sugar transferase" evidence="8">
    <location>
        <begin position="274"/>
        <end position="459"/>
    </location>
</feature>
<gene>
    <name evidence="9" type="ORF">SAMN05660349_01429</name>
</gene>
<feature type="transmembrane region" description="Helical" evidence="7">
    <location>
        <begin position="106"/>
        <end position="128"/>
    </location>
</feature>
<dbReference type="EMBL" id="FUYQ01000008">
    <property type="protein sequence ID" value="SKB49560.1"/>
    <property type="molecule type" value="Genomic_DNA"/>
</dbReference>
<keyword evidence="5 7" id="KW-1133">Transmembrane helix</keyword>
<dbReference type="Pfam" id="PF02397">
    <property type="entry name" value="Bac_transf"/>
    <property type="match status" value="1"/>
</dbReference>
<keyword evidence="4 7" id="KW-0812">Transmembrane</keyword>
<dbReference type="PANTHER" id="PTHR30576:SF0">
    <property type="entry name" value="UNDECAPRENYL-PHOSPHATE N-ACETYLGALACTOSAMINYL 1-PHOSPHATE TRANSFERASE-RELATED"/>
    <property type="match status" value="1"/>
</dbReference>
<evidence type="ECO:0000256" key="7">
    <source>
        <dbReference type="SAM" id="Phobius"/>
    </source>
</evidence>
<dbReference type="SUPFAM" id="SSF51735">
    <property type="entry name" value="NAD(P)-binding Rossmann-fold domains"/>
    <property type="match status" value="1"/>
</dbReference>
<sequence>MELNKKQAYLIQWLIGMGDLIVVNLVFFVTLYITPEFFVQPIFYKIREVVLLLNFCYLFSLSFAPLQLHESVIFIEKIAQRSFLLITIHLLLFITCLLFLNLGDSLATFLVIYYVASVLIFTTWRIMVRVLLKFYRRKGHNSKKVVIVGAGKNGLDLFQVMKNDLAYGFDVAGFFDDNVSLRYSLPNYLGMTHEVEDYVSEHEVDEIYCTLPGTQDAKILRMMNFAEKNMIRFYIVPELYRNVKKSLVLEMIESIPLLTVRNEPLQFAYNRALKRSFDIVFSFLVLITLFPVLYIIIGICIKLSSRGPVLFKQVRTGMYGQDFYCYKFRTMKVNAEADLLQAVKDDPRKTKVGDFLRRTNLDEFPQFINVLFGDMSVVGPRPHMLKHTELYSFLIDKYMIRHLVKPGVTGWAQVTGYRGETKTLEQMEGRVKRDVWYLENWSFFLDLKIIVLTVVNMFKGEKNAY</sequence>
<name>A0A1T5BRW1_9BACT</name>
<dbReference type="PANTHER" id="PTHR30576">
    <property type="entry name" value="COLANIC BIOSYNTHESIS UDP-GLUCOSE LIPID CARRIER TRANSFERASE"/>
    <property type="match status" value="1"/>
</dbReference>
<keyword evidence="6 7" id="KW-0472">Membrane</keyword>
<keyword evidence="10" id="KW-1185">Reference proteome</keyword>
<feature type="transmembrane region" description="Helical" evidence="7">
    <location>
        <begin position="12"/>
        <end position="34"/>
    </location>
</feature>
<comment type="subcellular location">
    <subcellularLocation>
        <location evidence="1">Membrane</location>
        <topology evidence="1">Multi-pass membrane protein</topology>
    </subcellularLocation>
</comment>
<reference evidence="10" key="1">
    <citation type="submission" date="2017-02" db="EMBL/GenBank/DDBJ databases">
        <authorList>
            <person name="Varghese N."/>
            <person name="Submissions S."/>
        </authorList>
    </citation>
    <scope>NUCLEOTIDE SEQUENCE [LARGE SCALE GENOMIC DNA]</scope>
    <source>
        <strain evidence="10">DSM 24967</strain>
    </source>
</reference>
<accession>A0A1T5BRW1</accession>
<protein>
    <submittedName>
        <fullName evidence="9">Putative colanic acid biosysnthesis UDP-glucose lipid carrier transferase</fullName>
    </submittedName>
</protein>
<evidence type="ECO:0000256" key="2">
    <source>
        <dbReference type="ARBA" id="ARBA00006464"/>
    </source>
</evidence>
<dbReference type="Pfam" id="PF13727">
    <property type="entry name" value="CoA_binding_3"/>
    <property type="match status" value="1"/>
</dbReference>
<dbReference type="InterPro" id="IPR017473">
    <property type="entry name" value="Undecaprenyl-P_gluc_Ptfrase"/>
</dbReference>
<comment type="similarity">
    <text evidence="2">Belongs to the bacterial sugar transferase family.</text>
</comment>
<evidence type="ECO:0000259" key="8">
    <source>
        <dbReference type="Pfam" id="PF02397"/>
    </source>
</evidence>
<dbReference type="GO" id="GO:0016020">
    <property type="term" value="C:membrane"/>
    <property type="evidence" value="ECO:0007669"/>
    <property type="project" value="UniProtKB-SubCell"/>
</dbReference>
<organism evidence="9 10">
    <name type="scientific">Parabacteroides chartae</name>
    <dbReference type="NCBI Taxonomy" id="1037355"/>
    <lineage>
        <taxon>Bacteria</taxon>
        <taxon>Pseudomonadati</taxon>
        <taxon>Bacteroidota</taxon>
        <taxon>Bacteroidia</taxon>
        <taxon>Bacteroidales</taxon>
        <taxon>Tannerellaceae</taxon>
        <taxon>Parabacteroides</taxon>
    </lineage>
</organism>
<dbReference type="InterPro" id="IPR036291">
    <property type="entry name" value="NAD(P)-bd_dom_sf"/>
</dbReference>
<evidence type="ECO:0000256" key="6">
    <source>
        <dbReference type="ARBA" id="ARBA00023136"/>
    </source>
</evidence>
<feature type="transmembrane region" description="Helical" evidence="7">
    <location>
        <begin position="46"/>
        <end position="66"/>
    </location>
</feature>
<dbReference type="GO" id="GO:0016780">
    <property type="term" value="F:phosphotransferase activity, for other substituted phosphate groups"/>
    <property type="evidence" value="ECO:0007669"/>
    <property type="project" value="TreeGrafter"/>
</dbReference>
<dbReference type="Gene3D" id="3.40.50.720">
    <property type="entry name" value="NAD(P)-binding Rossmann-like Domain"/>
    <property type="match status" value="1"/>
</dbReference>